<keyword evidence="5" id="KW-0479">Metal-binding</keyword>
<dbReference type="PIRSF" id="PIRSF006806">
    <property type="entry name" value="FTHF_cligase"/>
    <property type="match status" value="1"/>
</dbReference>
<sequence>MEKKQLRQKGKQILSEMTSSKREKVSKQIAEHFRKTSWWQQANVMGATIAQRHEIDTTYIIEFAWNSGKTVVVPKCFPKQDHSMAFYQITDFNQLEKVYAGLLEPIPSESTLYEKKEIDLLLVPGLLFDQKGYRIGHGGGYYDRYLKGFNHTTVSIATKQQITSEVPHNEYDIPVQHIITEDGVLY</sequence>
<comment type="similarity">
    <text evidence="1 5">Belongs to the 5-formyltetrahydrofolate cyclo-ligase family.</text>
</comment>
<dbReference type="NCBIfam" id="TIGR02727">
    <property type="entry name" value="MTHFS_bact"/>
    <property type="match status" value="1"/>
</dbReference>
<organism evidence="7 8">
    <name type="scientific">Salinibacillus xinjiangensis</name>
    <dbReference type="NCBI Taxonomy" id="1229268"/>
    <lineage>
        <taxon>Bacteria</taxon>
        <taxon>Bacillati</taxon>
        <taxon>Bacillota</taxon>
        <taxon>Bacilli</taxon>
        <taxon>Bacillales</taxon>
        <taxon>Bacillaceae</taxon>
        <taxon>Salinibacillus</taxon>
    </lineage>
</organism>
<keyword evidence="2 4" id="KW-0547">Nucleotide-binding</keyword>
<dbReference type="GO" id="GO:0009396">
    <property type="term" value="P:folic acid-containing compound biosynthetic process"/>
    <property type="evidence" value="ECO:0007669"/>
    <property type="project" value="TreeGrafter"/>
</dbReference>
<comment type="caution">
    <text evidence="7">The sequence shown here is derived from an EMBL/GenBank/DDBJ whole genome shotgun (WGS) entry which is preliminary data.</text>
</comment>
<keyword evidence="8" id="KW-1185">Reference proteome</keyword>
<dbReference type="GO" id="GO:0030272">
    <property type="term" value="F:5-formyltetrahydrofolate cyclo-ligase activity"/>
    <property type="evidence" value="ECO:0007669"/>
    <property type="project" value="UniProtKB-EC"/>
</dbReference>
<comment type="catalytic activity">
    <reaction evidence="5">
        <text>(6S)-5-formyl-5,6,7,8-tetrahydrofolate + ATP = (6R)-5,10-methenyltetrahydrofolate + ADP + phosphate</text>
        <dbReference type="Rhea" id="RHEA:10488"/>
        <dbReference type="ChEBI" id="CHEBI:30616"/>
        <dbReference type="ChEBI" id="CHEBI:43474"/>
        <dbReference type="ChEBI" id="CHEBI:57455"/>
        <dbReference type="ChEBI" id="CHEBI:57457"/>
        <dbReference type="ChEBI" id="CHEBI:456216"/>
        <dbReference type="EC" id="6.3.3.2"/>
    </reaction>
</comment>
<gene>
    <name evidence="7" type="ORF">GH754_09640</name>
</gene>
<protein>
    <recommendedName>
        <fullName evidence="5">5-formyltetrahydrofolate cyclo-ligase</fullName>
        <ecNumber evidence="5">6.3.3.2</ecNumber>
    </recommendedName>
</protein>
<feature type="binding site" evidence="4">
    <location>
        <begin position="3"/>
        <end position="7"/>
    </location>
    <ligand>
        <name>ATP</name>
        <dbReference type="ChEBI" id="CHEBI:30616"/>
    </ligand>
</feature>
<comment type="cofactor">
    <cofactor evidence="5">
        <name>Mg(2+)</name>
        <dbReference type="ChEBI" id="CHEBI:18420"/>
    </cofactor>
</comment>
<feature type="binding site" evidence="4">
    <location>
        <position position="54"/>
    </location>
    <ligand>
        <name>substrate</name>
    </ligand>
</feature>
<dbReference type="Pfam" id="PF01812">
    <property type="entry name" value="5-FTHF_cyc-lig"/>
    <property type="match status" value="1"/>
</dbReference>
<dbReference type="InterPro" id="IPR002698">
    <property type="entry name" value="FTHF_cligase"/>
</dbReference>
<dbReference type="RefSeq" id="WP_153728494.1">
    <property type="nucleotide sequence ID" value="NZ_WJNH01000005.1"/>
</dbReference>
<keyword evidence="5" id="KW-0460">Magnesium</keyword>
<reference evidence="7 8" key="1">
    <citation type="submission" date="2019-11" db="EMBL/GenBank/DDBJ databases">
        <authorList>
            <person name="Li J."/>
        </authorList>
    </citation>
    <scope>NUCLEOTIDE SEQUENCE [LARGE SCALE GENOMIC DNA]</scope>
    <source>
        <strain evidence="7 8">J4</strain>
    </source>
</reference>
<dbReference type="Gene3D" id="3.40.50.10420">
    <property type="entry name" value="NagB/RpiA/CoA transferase-like"/>
    <property type="match status" value="1"/>
</dbReference>
<dbReference type="EC" id="6.3.3.2" evidence="5"/>
<evidence type="ECO:0000256" key="6">
    <source>
        <dbReference type="SAM" id="MobiDB-lite"/>
    </source>
</evidence>
<dbReference type="Proteomes" id="UP000480185">
    <property type="component" value="Unassembled WGS sequence"/>
</dbReference>
<feature type="region of interest" description="Disordered" evidence="6">
    <location>
        <begin position="1"/>
        <end position="20"/>
    </location>
</feature>
<feature type="binding site" evidence="4">
    <location>
        <begin position="134"/>
        <end position="142"/>
    </location>
    <ligand>
        <name>ATP</name>
        <dbReference type="ChEBI" id="CHEBI:30616"/>
    </ligand>
</feature>
<dbReference type="PANTHER" id="PTHR23407:SF1">
    <property type="entry name" value="5-FORMYLTETRAHYDROFOLATE CYCLO-LIGASE"/>
    <property type="match status" value="1"/>
</dbReference>
<name>A0A6G1X6M8_9BACI</name>
<evidence type="ECO:0000313" key="7">
    <source>
        <dbReference type="EMBL" id="MRG86592.1"/>
    </source>
</evidence>
<dbReference type="InterPro" id="IPR037171">
    <property type="entry name" value="NagB/RpiA_transferase-like"/>
</dbReference>
<dbReference type="InterPro" id="IPR024185">
    <property type="entry name" value="FTHF_cligase-like_sf"/>
</dbReference>
<evidence type="ECO:0000256" key="2">
    <source>
        <dbReference type="ARBA" id="ARBA00022741"/>
    </source>
</evidence>
<dbReference type="EMBL" id="WJNH01000005">
    <property type="protein sequence ID" value="MRG86592.1"/>
    <property type="molecule type" value="Genomic_DNA"/>
</dbReference>
<dbReference type="OrthoDB" id="9801938at2"/>
<feature type="binding site" evidence="4">
    <location>
        <position position="49"/>
    </location>
    <ligand>
        <name>substrate</name>
    </ligand>
</feature>
<dbReference type="SUPFAM" id="SSF100950">
    <property type="entry name" value="NagB/RpiA/CoA transferase-like"/>
    <property type="match status" value="1"/>
</dbReference>
<feature type="compositionally biased region" description="Basic residues" evidence="6">
    <location>
        <begin position="1"/>
        <end position="10"/>
    </location>
</feature>
<dbReference type="AlphaFoldDB" id="A0A6G1X6M8"/>
<dbReference type="GO" id="GO:0005524">
    <property type="term" value="F:ATP binding"/>
    <property type="evidence" value="ECO:0007669"/>
    <property type="project" value="UniProtKB-KW"/>
</dbReference>
<dbReference type="PANTHER" id="PTHR23407">
    <property type="entry name" value="ATPASE INHIBITOR/5-FORMYLTETRAHYDROFOLATE CYCLO-LIGASE"/>
    <property type="match status" value="1"/>
</dbReference>
<keyword evidence="3 4" id="KW-0067">ATP-binding</keyword>
<accession>A0A6G1X6M8</accession>
<dbReference type="GO" id="GO:0035999">
    <property type="term" value="P:tetrahydrofolate interconversion"/>
    <property type="evidence" value="ECO:0007669"/>
    <property type="project" value="TreeGrafter"/>
</dbReference>
<evidence type="ECO:0000256" key="3">
    <source>
        <dbReference type="ARBA" id="ARBA00022840"/>
    </source>
</evidence>
<evidence type="ECO:0000313" key="8">
    <source>
        <dbReference type="Proteomes" id="UP000480185"/>
    </source>
</evidence>
<keyword evidence="7" id="KW-0436">Ligase</keyword>
<dbReference type="GO" id="GO:0046872">
    <property type="term" value="F:metal ion binding"/>
    <property type="evidence" value="ECO:0007669"/>
    <property type="project" value="UniProtKB-KW"/>
</dbReference>
<evidence type="ECO:0000256" key="1">
    <source>
        <dbReference type="ARBA" id="ARBA00010638"/>
    </source>
</evidence>
<proteinExistence type="inferred from homology"/>
<evidence type="ECO:0000256" key="4">
    <source>
        <dbReference type="PIRSR" id="PIRSR006806-1"/>
    </source>
</evidence>
<evidence type="ECO:0000256" key="5">
    <source>
        <dbReference type="RuleBase" id="RU361279"/>
    </source>
</evidence>